<sequence>MQAASLVTLLALIPGALLQAPGSAPPANPTLTSAAPTAATPTPSPAKSPSLAPAPSTGLTDVQILNFALNLECLEAEFYNYAAYGSGLTPELRGGGPTPIGGQKANLTADALNVVTEIARNEAQHVGFLRSALGTSAVACPLVNIGSAFSQAANAAVMSTTFNPAYSPYINDVDFWLASYLLEDVGVSAYKGAAPLISNKQYLSAAAGILAVEAYHAGIARLIIFMEGEQPVTVNPNPPTNTNVFGVATVIDSLREMLGPVQGPATDSASAGVQFPNGTANIIPVDANSIAYGRTVEEVLGIVYGSGVTNLKPGLFFPNGINM</sequence>
<reference evidence="3 4" key="1">
    <citation type="journal article" date="2024" name="Nat. Commun.">
        <title>Phylogenomics reveals the evolutionary origins of lichenization in chlorophyte algae.</title>
        <authorList>
            <person name="Puginier C."/>
            <person name="Libourel C."/>
            <person name="Otte J."/>
            <person name="Skaloud P."/>
            <person name="Haon M."/>
            <person name="Grisel S."/>
            <person name="Petersen M."/>
            <person name="Berrin J.G."/>
            <person name="Delaux P.M."/>
            <person name="Dal Grande F."/>
            <person name="Keller J."/>
        </authorList>
    </citation>
    <scope>NUCLEOTIDE SEQUENCE [LARGE SCALE GENOMIC DNA]</scope>
    <source>
        <strain evidence="3 4">SAG 2145</strain>
    </source>
</reference>
<dbReference type="PANTHER" id="PTHR31694:SF26">
    <property type="entry name" value="OS05G0151100 PROTEIN"/>
    <property type="match status" value="1"/>
</dbReference>
<organism evidence="3 4">
    <name type="scientific">Apatococcus lobatus</name>
    <dbReference type="NCBI Taxonomy" id="904363"/>
    <lineage>
        <taxon>Eukaryota</taxon>
        <taxon>Viridiplantae</taxon>
        <taxon>Chlorophyta</taxon>
        <taxon>core chlorophytes</taxon>
        <taxon>Trebouxiophyceae</taxon>
        <taxon>Chlorellales</taxon>
        <taxon>Chlorellaceae</taxon>
        <taxon>Apatococcus</taxon>
    </lineage>
</organism>
<dbReference type="AlphaFoldDB" id="A0AAW1QIB7"/>
<dbReference type="SUPFAM" id="SSF47240">
    <property type="entry name" value="Ferritin-like"/>
    <property type="match status" value="1"/>
</dbReference>
<gene>
    <name evidence="3" type="ORF">WJX74_006963</name>
</gene>
<dbReference type="EMBL" id="JALJOS010000041">
    <property type="protein sequence ID" value="KAK9821057.1"/>
    <property type="molecule type" value="Genomic_DNA"/>
</dbReference>
<proteinExistence type="predicted"/>
<feature type="region of interest" description="Disordered" evidence="1">
    <location>
        <begin position="23"/>
        <end position="54"/>
    </location>
</feature>
<dbReference type="Pfam" id="PF13668">
    <property type="entry name" value="Ferritin_2"/>
    <property type="match status" value="1"/>
</dbReference>
<keyword evidence="4" id="KW-1185">Reference proteome</keyword>
<dbReference type="InterPro" id="IPR052965">
    <property type="entry name" value="Pigment-catalase-like"/>
</dbReference>
<dbReference type="InterPro" id="IPR009078">
    <property type="entry name" value="Ferritin-like_SF"/>
</dbReference>
<evidence type="ECO:0000313" key="3">
    <source>
        <dbReference type="EMBL" id="KAK9821057.1"/>
    </source>
</evidence>
<feature type="signal peptide" evidence="2">
    <location>
        <begin position="1"/>
        <end position="18"/>
    </location>
</feature>
<keyword evidence="2" id="KW-0732">Signal</keyword>
<evidence type="ECO:0000256" key="2">
    <source>
        <dbReference type="SAM" id="SignalP"/>
    </source>
</evidence>
<dbReference type="Proteomes" id="UP001438707">
    <property type="component" value="Unassembled WGS sequence"/>
</dbReference>
<feature type="chain" id="PRO_5043587256" description="Desiccation-related protein PCC13-62" evidence="2">
    <location>
        <begin position="19"/>
        <end position="323"/>
    </location>
</feature>
<evidence type="ECO:0000256" key="1">
    <source>
        <dbReference type="SAM" id="MobiDB-lite"/>
    </source>
</evidence>
<feature type="compositionally biased region" description="Low complexity" evidence="1">
    <location>
        <begin position="29"/>
        <end position="54"/>
    </location>
</feature>
<protein>
    <recommendedName>
        <fullName evidence="5">Desiccation-related protein PCC13-62</fullName>
    </recommendedName>
</protein>
<dbReference type="PANTHER" id="PTHR31694">
    <property type="entry name" value="DESICCATION-LIKE PROTEIN"/>
    <property type="match status" value="1"/>
</dbReference>
<comment type="caution">
    <text evidence="3">The sequence shown here is derived from an EMBL/GenBank/DDBJ whole genome shotgun (WGS) entry which is preliminary data.</text>
</comment>
<evidence type="ECO:0008006" key="5">
    <source>
        <dbReference type="Google" id="ProtNLM"/>
    </source>
</evidence>
<accession>A0AAW1QIB7</accession>
<name>A0AAW1QIB7_9CHLO</name>
<evidence type="ECO:0000313" key="4">
    <source>
        <dbReference type="Proteomes" id="UP001438707"/>
    </source>
</evidence>